<keyword evidence="3" id="KW-0808">Transferase</keyword>
<accession>A0ABW7IRA8</accession>
<name>A0ABW7IRA8_9VIBR</name>
<dbReference type="Pfam" id="PF02255">
    <property type="entry name" value="PTS_IIA"/>
    <property type="match status" value="1"/>
</dbReference>
<evidence type="ECO:0000256" key="4">
    <source>
        <dbReference type="ARBA" id="ARBA00022683"/>
    </source>
</evidence>
<evidence type="ECO:0000313" key="6">
    <source>
        <dbReference type="EMBL" id="MFH0263469.1"/>
    </source>
</evidence>
<organism evidence="6 7">
    <name type="scientific">Vibrio barjaei</name>
    <dbReference type="NCBI Taxonomy" id="1676683"/>
    <lineage>
        <taxon>Bacteria</taxon>
        <taxon>Pseudomonadati</taxon>
        <taxon>Pseudomonadota</taxon>
        <taxon>Gammaproteobacteria</taxon>
        <taxon>Vibrionales</taxon>
        <taxon>Vibrionaceae</taxon>
        <taxon>Vibrio</taxon>
    </lineage>
</organism>
<dbReference type="EMBL" id="JBIHSF010000011">
    <property type="protein sequence ID" value="MFH0263469.1"/>
    <property type="molecule type" value="Genomic_DNA"/>
</dbReference>
<comment type="caution">
    <text evidence="6">The sequence shown here is derived from an EMBL/GenBank/DDBJ whole genome shotgun (WGS) entry which is preliminary data.</text>
</comment>
<dbReference type="InterPro" id="IPR036542">
    <property type="entry name" value="PTS_IIA_lac/cel_sf"/>
</dbReference>
<evidence type="ECO:0000313" key="7">
    <source>
        <dbReference type="Proteomes" id="UP001607125"/>
    </source>
</evidence>
<dbReference type="Gene3D" id="1.20.58.80">
    <property type="entry name" value="Phosphotransferase system, lactose/cellobiose-type IIA subunit"/>
    <property type="match status" value="1"/>
</dbReference>
<keyword evidence="7" id="KW-1185">Reference proteome</keyword>
<keyword evidence="2" id="KW-0762">Sugar transport</keyword>
<dbReference type="CDD" id="cd00215">
    <property type="entry name" value="PTS_IIA_lac"/>
    <property type="match status" value="1"/>
</dbReference>
<dbReference type="SUPFAM" id="SSF46973">
    <property type="entry name" value="Enzyme IIa from lactose specific PTS, IIa-lac"/>
    <property type="match status" value="1"/>
</dbReference>
<dbReference type="PANTHER" id="PTHR34382">
    <property type="entry name" value="PTS SYSTEM N,N'-DIACETYLCHITOBIOSE-SPECIFIC EIIA COMPONENT"/>
    <property type="match status" value="1"/>
</dbReference>
<feature type="modified residue" description="Phosphohistidine; by HPr" evidence="5">
    <location>
        <position position="82"/>
    </location>
</feature>
<dbReference type="Proteomes" id="UP001607125">
    <property type="component" value="Unassembled WGS sequence"/>
</dbReference>
<evidence type="ECO:0000256" key="5">
    <source>
        <dbReference type="PROSITE-ProRule" id="PRU00418"/>
    </source>
</evidence>
<proteinExistence type="predicted"/>
<keyword evidence="4" id="KW-0598">Phosphotransferase system</keyword>
<evidence type="ECO:0000256" key="1">
    <source>
        <dbReference type="ARBA" id="ARBA00022448"/>
    </source>
</evidence>
<dbReference type="RefSeq" id="WP_394630232.1">
    <property type="nucleotide sequence ID" value="NZ_JBIHSF010000011.1"/>
</dbReference>
<dbReference type="PIRSF" id="PIRSF000699">
    <property type="entry name" value="PTS_IILac_III"/>
    <property type="match status" value="1"/>
</dbReference>
<protein>
    <submittedName>
        <fullName evidence="6">PTS lactose/cellobiose transporter subunit IIA</fullName>
    </submittedName>
</protein>
<keyword evidence="1" id="KW-0813">Transport</keyword>
<dbReference type="PROSITE" id="PS51095">
    <property type="entry name" value="PTS_EIIA_TYPE_3"/>
    <property type="match status" value="1"/>
</dbReference>
<evidence type="ECO:0000256" key="2">
    <source>
        <dbReference type="ARBA" id="ARBA00022597"/>
    </source>
</evidence>
<sequence length="108" mass="12045">MRSTVNKDEYEMMVMNLITNSGQSKSEAMSAIHHAKQGDFAACDLAFEACSEFIKRAHDVQTSLIGLDEGEGKVPVTLVMVHAQDHLMNAMLMRDLAKEIVDLHRRLA</sequence>
<evidence type="ECO:0000256" key="3">
    <source>
        <dbReference type="ARBA" id="ARBA00022679"/>
    </source>
</evidence>
<gene>
    <name evidence="6" type="ORF">ACGRH2_24005</name>
</gene>
<reference evidence="6 7" key="1">
    <citation type="submission" date="2024-10" db="EMBL/GenBank/DDBJ databases">
        <authorList>
            <person name="Yibar A."/>
            <person name="Saticioglu I.B."/>
            <person name="Duman M."/>
            <person name="Ajmi N."/>
            <person name="Gurler F."/>
            <person name="Ay H."/>
            <person name="Onuk E."/>
            <person name="Guler S."/>
            <person name="Romalde J.L."/>
        </authorList>
    </citation>
    <scope>NUCLEOTIDE SEQUENCE [LARGE SCALE GENOMIC DNA]</scope>
    <source>
        <strain evidence="6 7">1-TCBS-B</strain>
    </source>
</reference>
<dbReference type="PANTHER" id="PTHR34382:SF7">
    <property type="entry name" value="PTS SYSTEM N,N'-DIACETYLCHITOBIOSE-SPECIFIC EIIA COMPONENT"/>
    <property type="match status" value="1"/>
</dbReference>
<dbReference type="InterPro" id="IPR003188">
    <property type="entry name" value="PTS_IIA_lac/cel"/>
</dbReference>